<proteinExistence type="predicted"/>
<gene>
    <name evidence="1" type="ORF">BDK92_3505</name>
</gene>
<dbReference type="Proteomes" id="UP000277671">
    <property type="component" value="Unassembled WGS sequence"/>
</dbReference>
<reference evidence="1 2" key="1">
    <citation type="submission" date="2018-10" db="EMBL/GenBank/DDBJ databases">
        <title>Sequencing the genomes of 1000 actinobacteria strains.</title>
        <authorList>
            <person name="Klenk H.-P."/>
        </authorList>
    </citation>
    <scope>NUCLEOTIDE SEQUENCE [LARGE SCALE GENOMIC DNA]</scope>
    <source>
        <strain evidence="1 2">DSM 45175</strain>
    </source>
</reference>
<keyword evidence="2" id="KW-1185">Reference proteome</keyword>
<evidence type="ECO:0000313" key="2">
    <source>
        <dbReference type="Proteomes" id="UP000277671"/>
    </source>
</evidence>
<organism evidence="1 2">
    <name type="scientific">Micromonospora pisi</name>
    <dbReference type="NCBI Taxonomy" id="589240"/>
    <lineage>
        <taxon>Bacteria</taxon>
        <taxon>Bacillati</taxon>
        <taxon>Actinomycetota</taxon>
        <taxon>Actinomycetes</taxon>
        <taxon>Micromonosporales</taxon>
        <taxon>Micromonosporaceae</taxon>
        <taxon>Micromonospora</taxon>
    </lineage>
</organism>
<dbReference type="AlphaFoldDB" id="A0A495JJR2"/>
<evidence type="ECO:0000313" key="1">
    <source>
        <dbReference type="EMBL" id="RKR89167.1"/>
    </source>
</evidence>
<accession>A0A495JJR2</accession>
<dbReference type="EMBL" id="RBKT01000001">
    <property type="protein sequence ID" value="RKR89167.1"/>
    <property type="molecule type" value="Genomic_DNA"/>
</dbReference>
<comment type="caution">
    <text evidence="1">The sequence shown here is derived from an EMBL/GenBank/DDBJ whole genome shotgun (WGS) entry which is preliminary data.</text>
</comment>
<protein>
    <submittedName>
        <fullName evidence="1">Uncharacterized protein</fullName>
    </submittedName>
</protein>
<name>A0A495JJR2_9ACTN</name>
<sequence>MTAPGAMGKSMAARALAHELSAPIVDLSRLPVGSDSLTGLLARVLGWEQAPLFVNSLRTGKGALVLDALDEAQLAAGREHFLAFLANIANLLGGHAPAGQVVVFGRRDTVETAYLALDDLNLKSTVVSIAPLTYRQSVELIDLELDNKRLADAPFRVHRTHPIPFGKMRDEVLGGIATAIGAQSFETVASIWPFVADFLGYPPVLLVLAEHLLVDNPSNAPIVKGFGLSASAEKSQRGALLREVVEGILDRETRKAQAQLAELLVGPSGYLVSLYKRDEQIIRLLEYVTASEVDIIPPAGLSSADREKYDERILTFLPDHPFLRHRMFANTVFSDYVRAFIATAPLREIQGMARPELLAACPPPGPFFAHFVHALSREIPLDRARENVGDPIAWIAEEHVNDAMKSHVAGATGDPMAYISCVGDLTSLTLVEEDPETGLANSTLAFKLTNISGVLEIFSPVSRCVIISHHGVVLAARGDEVEVGPRVFVVAETIEFGGKRLAVSPDSRQGVASVILVANEAKHDPKIVVKAYASEALWVHWSSAWHQWKQYLRTDVLPSSSDILDPKSVFQVLFALRRILRAFHRGAQNNPMIYWEMLDRLVVGENRIYAATLRGLVSLNLISRVSASYKLHLEELGKYGVSWASVNGPNFAHALNKLHAEVCGIPEVFELIKWRKRDAPGGE</sequence>